<comment type="caution">
    <text evidence="1">The sequence shown here is derived from an EMBL/GenBank/DDBJ whole genome shotgun (WGS) entry which is preliminary data.</text>
</comment>
<protein>
    <submittedName>
        <fullName evidence="1">Uncharacterized protein</fullName>
    </submittedName>
</protein>
<reference evidence="1 2" key="1">
    <citation type="journal article" date="2018" name="Sci. Rep.">
        <title>Comparative analysis of the Pocillopora damicornis genome highlights role of immune system in coral evolution.</title>
        <authorList>
            <person name="Cunning R."/>
            <person name="Bay R.A."/>
            <person name="Gillette P."/>
            <person name="Baker A.C."/>
            <person name="Traylor-Knowles N."/>
        </authorList>
    </citation>
    <scope>NUCLEOTIDE SEQUENCE [LARGE SCALE GENOMIC DNA]</scope>
    <source>
        <strain evidence="1">RSMAS</strain>
        <tissue evidence="1">Whole animal</tissue>
    </source>
</reference>
<accession>A0A3M6UP24</accession>
<evidence type="ECO:0000313" key="2">
    <source>
        <dbReference type="Proteomes" id="UP000275408"/>
    </source>
</evidence>
<dbReference type="EMBL" id="RCHS01001053">
    <property type="protein sequence ID" value="RMX55426.1"/>
    <property type="molecule type" value="Genomic_DNA"/>
</dbReference>
<keyword evidence="2" id="KW-1185">Reference proteome</keyword>
<name>A0A3M6UP24_POCDA</name>
<gene>
    <name evidence="1" type="ORF">pdam_00022193</name>
</gene>
<organism evidence="1 2">
    <name type="scientific">Pocillopora damicornis</name>
    <name type="common">Cauliflower coral</name>
    <name type="synonym">Millepora damicornis</name>
    <dbReference type="NCBI Taxonomy" id="46731"/>
    <lineage>
        <taxon>Eukaryota</taxon>
        <taxon>Metazoa</taxon>
        <taxon>Cnidaria</taxon>
        <taxon>Anthozoa</taxon>
        <taxon>Hexacorallia</taxon>
        <taxon>Scleractinia</taxon>
        <taxon>Astrocoeniina</taxon>
        <taxon>Pocilloporidae</taxon>
        <taxon>Pocillopora</taxon>
    </lineage>
</organism>
<evidence type="ECO:0000313" key="1">
    <source>
        <dbReference type="EMBL" id="RMX55426.1"/>
    </source>
</evidence>
<dbReference type="Proteomes" id="UP000275408">
    <property type="component" value="Unassembled WGS sequence"/>
</dbReference>
<sequence length="226" mass="26798">MHLVREEAYSSPYWLIWRLRRPRFHDMPQISCTGWCVIQTFGIVNASILLIKIEDVKLRERKLKRRKCIPNMHFVREEAYSSSYWLIWRLRRPRFHDIPQISCTGWCVIQTFGIVSASIPSHKNRRRKVEIEVNLKIAEEIKARGESARWQKAGGYQQRVQISEPGPSRELLNQSRAEEESEIFLPRGRMYQNVTVIFTALQKHLNIGRHKLKLAKESVFDESKRK</sequence>
<proteinExistence type="predicted"/>
<dbReference type="AlphaFoldDB" id="A0A3M6UP24"/>